<keyword evidence="1" id="KW-0540">Nuclease</keyword>
<dbReference type="GO" id="GO:0004527">
    <property type="term" value="F:exonuclease activity"/>
    <property type="evidence" value="ECO:0007669"/>
    <property type="project" value="UniProtKB-KW"/>
</dbReference>
<keyword evidence="1" id="KW-0269">Exonuclease</keyword>
<dbReference type="EMBL" id="UHAQ01000003">
    <property type="protein sequence ID" value="SUK87211.1"/>
    <property type="molecule type" value="Genomic_DNA"/>
</dbReference>
<keyword evidence="1" id="KW-0547">Nucleotide-binding</keyword>
<accession>A0A380E147</accession>
<keyword evidence="1" id="KW-0378">Hydrolase</keyword>
<name>A0A380E147_STAAU</name>
<dbReference type="Proteomes" id="UP000254502">
    <property type="component" value="Unassembled WGS sequence"/>
</dbReference>
<evidence type="ECO:0000313" key="1">
    <source>
        <dbReference type="EMBL" id="SUK87211.1"/>
    </source>
</evidence>
<reference evidence="1 2" key="1">
    <citation type="submission" date="2018-06" db="EMBL/GenBank/DDBJ databases">
        <authorList>
            <consortium name="Pathogen Informatics"/>
            <person name="Doyle S."/>
        </authorList>
    </citation>
    <scope>NUCLEOTIDE SEQUENCE [LARGE SCALE GENOMIC DNA]</scope>
    <source>
        <strain evidence="1 2">NCTC5664</strain>
    </source>
</reference>
<evidence type="ECO:0000313" key="2">
    <source>
        <dbReference type="Proteomes" id="UP000254502"/>
    </source>
</evidence>
<gene>
    <name evidence="1" type="primary">addB_1</name>
    <name evidence="1" type="ORF">NCTC5664_02715</name>
</gene>
<dbReference type="GO" id="GO:0004386">
    <property type="term" value="F:helicase activity"/>
    <property type="evidence" value="ECO:0007669"/>
    <property type="project" value="UniProtKB-KW"/>
</dbReference>
<keyword evidence="1" id="KW-0067">ATP-binding</keyword>
<dbReference type="AlphaFoldDB" id="A0A380E147"/>
<keyword evidence="1" id="KW-0347">Helicase</keyword>
<protein>
    <submittedName>
        <fullName evidence="1">Helicase-exonuclease AddAB, AddB subunit</fullName>
    </submittedName>
</protein>
<organism evidence="1 2">
    <name type="scientific">Staphylococcus aureus</name>
    <dbReference type="NCBI Taxonomy" id="1280"/>
    <lineage>
        <taxon>Bacteria</taxon>
        <taxon>Bacillati</taxon>
        <taxon>Bacillota</taxon>
        <taxon>Bacilli</taxon>
        <taxon>Bacillales</taxon>
        <taxon>Staphylococcaceae</taxon>
        <taxon>Staphylococcus</taxon>
    </lineage>
</organism>
<proteinExistence type="predicted"/>
<sequence length="47" mass="5400">MCFCTYQSVCHVDGMIDSKRYRTVDETINPIEAIQNINIDDEFGGEQ</sequence>